<keyword evidence="5 11" id="KW-0067">ATP-binding</keyword>
<dbReference type="PROSITE" id="PS50893">
    <property type="entry name" value="ABC_TRANSPORTER_2"/>
    <property type="match status" value="1"/>
</dbReference>
<evidence type="ECO:0000256" key="9">
    <source>
        <dbReference type="ARBA" id="ARBA00066388"/>
    </source>
</evidence>
<reference evidence="11 12" key="1">
    <citation type="submission" date="2018-07" db="EMBL/GenBank/DDBJ databases">
        <title>Genomic Encyclopedia of Type Strains, Phase III (KMG-III): the genomes of soil and plant-associated and newly described type strains.</title>
        <authorList>
            <person name="Whitman W."/>
        </authorList>
    </citation>
    <scope>NUCLEOTIDE SEQUENCE [LARGE SCALE GENOMIC DNA]</scope>
    <source>
        <strain evidence="11 12">CECT 8575</strain>
    </source>
</reference>
<dbReference type="Proteomes" id="UP000253495">
    <property type="component" value="Unassembled WGS sequence"/>
</dbReference>
<dbReference type="EC" id="7.6.2.9" evidence="9"/>
<dbReference type="AlphaFoldDB" id="A0A368VMK4"/>
<proteinExistence type="predicted"/>
<dbReference type="GO" id="GO:0005524">
    <property type="term" value="F:ATP binding"/>
    <property type="evidence" value="ECO:0007669"/>
    <property type="project" value="UniProtKB-KW"/>
</dbReference>
<dbReference type="GO" id="GO:0016887">
    <property type="term" value="F:ATP hydrolysis activity"/>
    <property type="evidence" value="ECO:0007669"/>
    <property type="project" value="InterPro"/>
</dbReference>
<dbReference type="PROSITE" id="PS00211">
    <property type="entry name" value="ABC_TRANSPORTER_1"/>
    <property type="match status" value="1"/>
</dbReference>
<accession>A0A368VMK4</accession>
<name>A0A368VMK4_9ACTN</name>
<organism evidence="11 12">
    <name type="scientific">Halopolyspora algeriensis</name>
    <dbReference type="NCBI Taxonomy" id="1500506"/>
    <lineage>
        <taxon>Bacteria</taxon>
        <taxon>Bacillati</taxon>
        <taxon>Actinomycetota</taxon>
        <taxon>Actinomycetes</taxon>
        <taxon>Actinomycetes incertae sedis</taxon>
        <taxon>Halopolyspora</taxon>
    </lineage>
</organism>
<evidence type="ECO:0000256" key="4">
    <source>
        <dbReference type="ARBA" id="ARBA00022741"/>
    </source>
</evidence>
<gene>
    <name evidence="11" type="ORF">DFQ14_10814</name>
</gene>
<evidence type="ECO:0000256" key="3">
    <source>
        <dbReference type="ARBA" id="ARBA00022496"/>
    </source>
</evidence>
<keyword evidence="12" id="KW-1185">Reference proteome</keyword>
<dbReference type="PANTHER" id="PTHR42781:SF4">
    <property type="entry name" value="SPERMIDINE_PUTRESCINE IMPORT ATP-BINDING PROTEIN POTA"/>
    <property type="match status" value="1"/>
</dbReference>
<dbReference type="PANTHER" id="PTHR42781">
    <property type="entry name" value="SPERMIDINE/PUTRESCINE IMPORT ATP-BINDING PROTEIN POTA"/>
    <property type="match status" value="1"/>
</dbReference>
<keyword evidence="6" id="KW-0408">Iron</keyword>
<protein>
    <recommendedName>
        <fullName evidence="9">ABC-type quaternary amine transporter</fullName>
        <ecNumber evidence="9">7.6.2.9</ecNumber>
    </recommendedName>
</protein>
<evidence type="ECO:0000256" key="5">
    <source>
        <dbReference type="ARBA" id="ARBA00022840"/>
    </source>
</evidence>
<dbReference type="InterPro" id="IPR015853">
    <property type="entry name" value="ABC_transpr_FbpC"/>
</dbReference>
<dbReference type="CDD" id="cd03259">
    <property type="entry name" value="ABC_Carb_Solutes_like"/>
    <property type="match status" value="1"/>
</dbReference>
<dbReference type="Pfam" id="PF00005">
    <property type="entry name" value="ABC_tran"/>
    <property type="match status" value="1"/>
</dbReference>
<feature type="domain" description="ABC transporter" evidence="10">
    <location>
        <begin position="3"/>
        <end position="233"/>
    </location>
</feature>
<comment type="caution">
    <text evidence="11">The sequence shown here is derived from an EMBL/GenBank/DDBJ whole genome shotgun (WGS) entry which is preliminary data.</text>
</comment>
<dbReference type="SUPFAM" id="SSF52540">
    <property type="entry name" value="P-loop containing nucleoside triphosphate hydrolases"/>
    <property type="match status" value="1"/>
</dbReference>
<evidence type="ECO:0000256" key="2">
    <source>
        <dbReference type="ARBA" id="ARBA00022475"/>
    </source>
</evidence>
<evidence type="ECO:0000313" key="12">
    <source>
        <dbReference type="Proteomes" id="UP000253495"/>
    </source>
</evidence>
<keyword evidence="8" id="KW-0472">Membrane</keyword>
<dbReference type="GO" id="GO:0015408">
    <property type="term" value="F:ABC-type ferric iron transporter activity"/>
    <property type="evidence" value="ECO:0007669"/>
    <property type="project" value="InterPro"/>
</dbReference>
<keyword evidence="1" id="KW-0813">Transport</keyword>
<evidence type="ECO:0000259" key="10">
    <source>
        <dbReference type="PROSITE" id="PS50893"/>
    </source>
</evidence>
<dbReference type="OrthoDB" id="9802264at2"/>
<dbReference type="InterPro" id="IPR003439">
    <property type="entry name" value="ABC_transporter-like_ATP-bd"/>
</dbReference>
<dbReference type="GO" id="GO:0015418">
    <property type="term" value="F:ABC-type quaternary ammonium compound transporting activity"/>
    <property type="evidence" value="ECO:0007669"/>
    <property type="project" value="UniProtKB-EC"/>
</dbReference>
<dbReference type="GO" id="GO:0016020">
    <property type="term" value="C:membrane"/>
    <property type="evidence" value="ECO:0007669"/>
    <property type="project" value="InterPro"/>
</dbReference>
<dbReference type="FunFam" id="3.40.50.300:FF:000425">
    <property type="entry name" value="Probable ABC transporter, ATP-binding subunit"/>
    <property type="match status" value="1"/>
</dbReference>
<dbReference type="Gene3D" id="3.40.50.300">
    <property type="entry name" value="P-loop containing nucleotide triphosphate hydrolases"/>
    <property type="match status" value="1"/>
</dbReference>
<keyword evidence="2" id="KW-1003">Cell membrane</keyword>
<dbReference type="EMBL" id="QPJC01000008">
    <property type="protein sequence ID" value="RCW42758.1"/>
    <property type="molecule type" value="Genomic_DNA"/>
</dbReference>
<dbReference type="InterPro" id="IPR027417">
    <property type="entry name" value="P-loop_NTPase"/>
</dbReference>
<evidence type="ECO:0000313" key="11">
    <source>
        <dbReference type="EMBL" id="RCW42758.1"/>
    </source>
</evidence>
<keyword evidence="3" id="KW-0410">Iron transport</keyword>
<dbReference type="InterPro" id="IPR003593">
    <property type="entry name" value="AAA+_ATPase"/>
</dbReference>
<dbReference type="InterPro" id="IPR050093">
    <property type="entry name" value="ABC_SmlMolc_Importer"/>
</dbReference>
<sequence>MGLQVRGLSVRFGQTTAVSGVDFSVADGEVLGLLGPSGCGKSTLLRAIAGLERPQAGTITWNGADLDRVPVHRRGFGMVFQDGQLFPHRDVAGNVEFALRMQGMGRARRTGRVAELLDLVGLAGQQRRRVTHLSGGEAQRVALARALAADPRLLLLDEPLTALDRMLREQLVVELAEWLAGQSTTAIVVTHDHEEAFTLADRVAVMARGQVLQVDTPERLRQCPADDEVAAFLGHKAGSRRSG</sequence>
<keyword evidence="7" id="KW-0406">Ion transport</keyword>
<dbReference type="SMART" id="SM00382">
    <property type="entry name" value="AAA"/>
    <property type="match status" value="1"/>
</dbReference>
<evidence type="ECO:0000256" key="7">
    <source>
        <dbReference type="ARBA" id="ARBA00023065"/>
    </source>
</evidence>
<keyword evidence="4" id="KW-0547">Nucleotide-binding</keyword>
<evidence type="ECO:0000256" key="6">
    <source>
        <dbReference type="ARBA" id="ARBA00023004"/>
    </source>
</evidence>
<evidence type="ECO:0000256" key="8">
    <source>
        <dbReference type="ARBA" id="ARBA00023136"/>
    </source>
</evidence>
<evidence type="ECO:0000256" key="1">
    <source>
        <dbReference type="ARBA" id="ARBA00022448"/>
    </source>
</evidence>
<dbReference type="InterPro" id="IPR017871">
    <property type="entry name" value="ABC_transporter-like_CS"/>
</dbReference>